<dbReference type="EMBL" id="ADLT01000010">
    <property type="protein sequence ID" value="EHO63718.1"/>
    <property type="molecule type" value="Genomic_DNA"/>
</dbReference>
<dbReference type="InterPro" id="IPR048015">
    <property type="entry name" value="NTP-PPase_MazG-like_N"/>
</dbReference>
<dbReference type="GO" id="GO:0046061">
    <property type="term" value="P:dATP catabolic process"/>
    <property type="evidence" value="ECO:0007669"/>
    <property type="project" value="TreeGrafter"/>
</dbReference>
<dbReference type="PANTHER" id="PTHR30522">
    <property type="entry name" value="NUCLEOSIDE TRIPHOSPHATE PYROPHOSPHOHYDROLASE"/>
    <property type="match status" value="1"/>
</dbReference>
<dbReference type="GO" id="GO:0046047">
    <property type="term" value="P:TTP catabolic process"/>
    <property type="evidence" value="ECO:0007669"/>
    <property type="project" value="TreeGrafter"/>
</dbReference>
<feature type="domain" description="NTP pyrophosphohydrolase MazG-like" evidence="1">
    <location>
        <begin position="134"/>
        <end position="207"/>
    </location>
</feature>
<dbReference type="CDD" id="cd11528">
    <property type="entry name" value="NTP-PPase_MazG_Nterm"/>
    <property type="match status" value="1"/>
</dbReference>
<dbReference type="InterPro" id="IPR011551">
    <property type="entry name" value="NTP_PyrPHydrolase_MazG"/>
</dbReference>
<proteinExistence type="predicted"/>
<name>H1CYC2_9FIRM</name>
<dbReference type="Proteomes" id="UP000003277">
    <property type="component" value="Unassembled WGS sequence"/>
</dbReference>
<dbReference type="GO" id="GO:0047429">
    <property type="term" value="F:nucleoside triphosphate diphosphatase activity"/>
    <property type="evidence" value="ECO:0007669"/>
    <property type="project" value="TreeGrafter"/>
</dbReference>
<dbReference type="FunFam" id="1.10.287.1080:FF:000001">
    <property type="entry name" value="Nucleoside triphosphate pyrophosphohydrolase"/>
    <property type="match status" value="1"/>
</dbReference>
<dbReference type="InterPro" id="IPR004518">
    <property type="entry name" value="MazG-like_dom"/>
</dbReference>
<dbReference type="PANTHER" id="PTHR30522:SF0">
    <property type="entry name" value="NUCLEOSIDE TRIPHOSPHATE PYROPHOSPHOHYDROLASE"/>
    <property type="match status" value="1"/>
</dbReference>
<dbReference type="STRING" id="742743.HMPREF9453_00360"/>
<dbReference type="GO" id="GO:0006203">
    <property type="term" value="P:dGTP catabolic process"/>
    <property type="evidence" value="ECO:0007669"/>
    <property type="project" value="TreeGrafter"/>
</dbReference>
<keyword evidence="3" id="KW-1185">Reference proteome</keyword>
<reference evidence="2 3" key="1">
    <citation type="submission" date="2011-11" db="EMBL/GenBank/DDBJ databases">
        <title>The Genome Sequence of Dialister succinatiphilus YIT 11850.</title>
        <authorList>
            <consortium name="The Broad Institute Genome Sequencing Platform"/>
            <person name="Earl A."/>
            <person name="Ward D."/>
            <person name="Feldgarden M."/>
            <person name="Gevers D."/>
            <person name="Morotomi M."/>
            <person name="Young S.K."/>
            <person name="Zeng Q."/>
            <person name="Gargeya S."/>
            <person name="Fitzgerald M."/>
            <person name="Haas B."/>
            <person name="Abouelleil A."/>
            <person name="Alvarado L."/>
            <person name="Arachchi H.M."/>
            <person name="Berlin A."/>
            <person name="Brown A."/>
            <person name="Chapman S.B."/>
            <person name="Dunbar C."/>
            <person name="Gearin G."/>
            <person name="Goldberg J."/>
            <person name="Griggs A."/>
            <person name="Gujja S."/>
            <person name="Heiman D."/>
            <person name="Howarth C."/>
            <person name="Lui A."/>
            <person name="MacDonald P.J.P."/>
            <person name="Montmayeur A."/>
            <person name="Murphy C."/>
            <person name="Neiman D."/>
            <person name="Pearson M."/>
            <person name="Priest M."/>
            <person name="Roberts A."/>
            <person name="Saif S."/>
            <person name="Shea T."/>
            <person name="Sisk P."/>
            <person name="Stolte C."/>
            <person name="Sykes S."/>
            <person name="Wortman J."/>
            <person name="Nusbaum C."/>
            <person name="Birren B."/>
        </authorList>
    </citation>
    <scope>NUCLEOTIDE SEQUENCE [LARGE SCALE GENOMIC DNA]</scope>
    <source>
        <strain evidence="2 3">YIT 11850</strain>
    </source>
</reference>
<dbReference type="GO" id="GO:0006950">
    <property type="term" value="P:response to stress"/>
    <property type="evidence" value="ECO:0007669"/>
    <property type="project" value="UniProtKB-ARBA"/>
</dbReference>
<evidence type="ECO:0000259" key="1">
    <source>
        <dbReference type="Pfam" id="PF03819"/>
    </source>
</evidence>
<dbReference type="Pfam" id="PF03819">
    <property type="entry name" value="MazG"/>
    <property type="match status" value="1"/>
</dbReference>
<evidence type="ECO:0000313" key="2">
    <source>
        <dbReference type="EMBL" id="EHO63718.1"/>
    </source>
</evidence>
<dbReference type="eggNOG" id="COG3956">
    <property type="taxonomic scope" value="Bacteria"/>
</dbReference>
<sequence>MERQELIELLEDKGLLSGEDSFTIVSGREAASIPLHMDHLLILRDCRPEEGKILVKRLLAAYEEDAPLIILGEGNILRITAREMETRQPPCPETILFDSRKARVRDASPYDLTALDNTVHRLLAPGGCPWDRSQTHETLRTYFIQEVYEVIDAIDRKDMDNLKEELGDVLFQILFHAALAEKEGFFTMQDVADGVNDKMVRRHPFVFDKTGKDSTLSVPREWEKRKRIEKNRKYLLSGVPKGLPSLLLTCIIQKKVSSNGLQNLLFPEDLPADMKQKISQFLEDDREMDREKKAGAFLFHLVHYLQEKGIEPELALHRSDTAFMSRLHSFEDFVMQEGKNLSDMSPEETLQRWKDFMAQKPSHWN</sequence>
<dbReference type="SUPFAM" id="SSF101386">
    <property type="entry name" value="all-alpha NTP pyrophosphatases"/>
    <property type="match status" value="1"/>
</dbReference>
<dbReference type="RefSeq" id="WP_008858866.1">
    <property type="nucleotide sequence ID" value="NZ_JH591187.1"/>
</dbReference>
<gene>
    <name evidence="2" type="ORF">HMPREF9453_00360</name>
</gene>
<dbReference type="GO" id="GO:0046076">
    <property type="term" value="P:dTTP catabolic process"/>
    <property type="evidence" value="ECO:0007669"/>
    <property type="project" value="TreeGrafter"/>
</dbReference>
<evidence type="ECO:0000313" key="3">
    <source>
        <dbReference type="Proteomes" id="UP000003277"/>
    </source>
</evidence>
<protein>
    <submittedName>
        <fullName evidence="2">MazG family protein</fullName>
    </submittedName>
</protein>
<dbReference type="NCBIfam" id="NF007113">
    <property type="entry name" value="PRK09562.1"/>
    <property type="match status" value="1"/>
</dbReference>
<accession>H1CYC2</accession>
<dbReference type="GO" id="GO:0046052">
    <property type="term" value="P:UTP catabolic process"/>
    <property type="evidence" value="ECO:0007669"/>
    <property type="project" value="TreeGrafter"/>
</dbReference>
<dbReference type="GO" id="GO:0046081">
    <property type="term" value="P:dUTP catabolic process"/>
    <property type="evidence" value="ECO:0007669"/>
    <property type="project" value="TreeGrafter"/>
</dbReference>
<dbReference type="Gene3D" id="1.10.287.1080">
    <property type="entry name" value="MazG-like"/>
    <property type="match status" value="2"/>
</dbReference>
<dbReference type="PATRIC" id="fig|742743.3.peg.371"/>
<comment type="caution">
    <text evidence="2">The sequence shown here is derived from an EMBL/GenBank/DDBJ whole genome shotgun (WGS) entry which is preliminary data.</text>
</comment>
<dbReference type="NCBIfam" id="TIGR00444">
    <property type="entry name" value="mazG"/>
    <property type="match status" value="1"/>
</dbReference>
<dbReference type="HOGENOM" id="CLU_038356_2_1_9"/>
<organism evidence="2 3">
    <name type="scientific">Dialister succinatiphilus YIT 11850</name>
    <dbReference type="NCBI Taxonomy" id="742743"/>
    <lineage>
        <taxon>Bacteria</taxon>
        <taxon>Bacillati</taxon>
        <taxon>Bacillota</taxon>
        <taxon>Negativicutes</taxon>
        <taxon>Veillonellales</taxon>
        <taxon>Veillonellaceae</taxon>
        <taxon>Dialister</taxon>
    </lineage>
</organism>
<dbReference type="AlphaFoldDB" id="H1CYC2"/>